<dbReference type="InterPro" id="IPR021270">
    <property type="entry name" value="DUF2849"/>
</dbReference>
<organism evidence="1 2">
    <name type="scientific">Sphingomonas oligophenolica</name>
    <dbReference type="NCBI Taxonomy" id="301154"/>
    <lineage>
        <taxon>Bacteria</taxon>
        <taxon>Pseudomonadati</taxon>
        <taxon>Pseudomonadota</taxon>
        <taxon>Alphaproteobacteria</taxon>
        <taxon>Sphingomonadales</taxon>
        <taxon>Sphingomonadaceae</taxon>
        <taxon>Sphingomonas</taxon>
    </lineage>
</organism>
<evidence type="ECO:0000313" key="2">
    <source>
        <dbReference type="Proteomes" id="UP000318413"/>
    </source>
</evidence>
<dbReference type="Pfam" id="PF11011">
    <property type="entry name" value="DUF2849"/>
    <property type="match status" value="1"/>
</dbReference>
<name>A0A502CJ88_9SPHN</name>
<dbReference type="EMBL" id="RCZK01000005">
    <property type="protein sequence ID" value="TPG12792.1"/>
    <property type="molecule type" value="Genomic_DNA"/>
</dbReference>
<dbReference type="OrthoDB" id="9815695at2"/>
<evidence type="ECO:0000313" key="1">
    <source>
        <dbReference type="EMBL" id="TPG12792.1"/>
    </source>
</evidence>
<dbReference type="AlphaFoldDB" id="A0A502CJ88"/>
<gene>
    <name evidence="1" type="ORF">EAH84_08500</name>
</gene>
<dbReference type="Proteomes" id="UP000318413">
    <property type="component" value="Unassembled WGS sequence"/>
</dbReference>
<keyword evidence="2" id="KW-1185">Reference proteome</keyword>
<protein>
    <submittedName>
        <fullName evidence="1">DUF2849 domain-containing protein</fullName>
    </submittedName>
</protein>
<reference evidence="1 2" key="1">
    <citation type="journal article" date="2019" name="Environ. Microbiol.">
        <title>Species interactions and distinct microbial communities in high Arctic permafrost affected cryosols are associated with the CH4 and CO2 gas fluxes.</title>
        <authorList>
            <person name="Altshuler I."/>
            <person name="Hamel J."/>
            <person name="Turney S."/>
            <person name="Magnuson E."/>
            <person name="Levesque R."/>
            <person name="Greer C."/>
            <person name="Whyte L.G."/>
        </authorList>
    </citation>
    <scope>NUCLEOTIDE SEQUENCE [LARGE SCALE GENOMIC DNA]</scope>
    <source>
        <strain evidence="1 2">S5.1</strain>
    </source>
</reference>
<accession>A0A502CJ88</accession>
<dbReference type="RefSeq" id="WP_140870601.1">
    <property type="nucleotide sequence ID" value="NZ_RCZK01000005.1"/>
</dbReference>
<sequence length="98" mass="10385">MNILTGNDLPTGDVIWWTGAGWSRHVADAVDVGTTGETTGAAEEALRRVNNPYVIEATDTADGPRPAHIKDRVRALGPTVRPDLTLKPDDAAAIAQVI</sequence>
<comment type="caution">
    <text evidence="1">The sequence shown here is derived from an EMBL/GenBank/DDBJ whole genome shotgun (WGS) entry which is preliminary data.</text>
</comment>
<proteinExistence type="predicted"/>